<dbReference type="Proteomes" id="UP001358417">
    <property type="component" value="Unassembled WGS sequence"/>
</dbReference>
<name>A0AAV9NIF3_9EURO</name>
<evidence type="ECO:0000313" key="2">
    <source>
        <dbReference type="Proteomes" id="UP001358417"/>
    </source>
</evidence>
<dbReference type="PANTHER" id="PTHR37540">
    <property type="entry name" value="TRANSCRIPTION FACTOR (ACR-2), PUTATIVE-RELATED-RELATED"/>
    <property type="match status" value="1"/>
</dbReference>
<dbReference type="EMBL" id="JAVRRD010000008">
    <property type="protein sequence ID" value="KAK5056119.1"/>
    <property type="molecule type" value="Genomic_DNA"/>
</dbReference>
<keyword evidence="2" id="KW-1185">Reference proteome</keyword>
<comment type="caution">
    <text evidence="1">The sequence shown here is derived from an EMBL/GenBank/DDBJ whole genome shotgun (WGS) entry which is preliminary data.</text>
</comment>
<dbReference type="GeneID" id="89980814"/>
<sequence>MASAEHTSTRKLIPQPHRHVKLEKVATCAVCRRPACRLQSHQTYLAHRRRTTKELILINNPKAEQKTPNDQVSDKAYASSYAVARHIPPTTNDPHGINSGRLDGFHDLPVPGGHRTELHHAVYSVLNFKIGAATAFPLPEGLAVNDIGGAMIIPVMTDTSLCLSVIAAWRAVQCLAGQLSSDLSYLSYEAKALQSLRSQLVTQGRAGVSDEAVMAAALLWATATLFAHPEPLRRHAVGVKAMVTARGGLDTLGHAGAIKQLILWADFLTAQFLAEDVLFRDIGEVGVMPPSLSQIYKSITFPKPFNRLLPETVKAATDLRLLLVSHDRALSTGRVSIPEYKVLMDLLNKGTVHRLGLAKQYQDQHPVDECVITAMNLLRLTVLFHAGPLYAIVVSVIERLRDLAYQDDPKVWHSRIDTHIWVCFVGLVNQFETHNRFHFIEMITKALSIKYKSMWPDDWQMDVLSMLRSFLWSDAILTAQYLDMCHIIESHIVSPASTA</sequence>
<proteinExistence type="predicted"/>
<reference evidence="1 2" key="1">
    <citation type="submission" date="2023-08" db="EMBL/GenBank/DDBJ databases">
        <title>Black Yeasts Isolated from many extreme environments.</title>
        <authorList>
            <person name="Coleine C."/>
            <person name="Stajich J.E."/>
            <person name="Selbmann L."/>
        </authorList>
    </citation>
    <scope>NUCLEOTIDE SEQUENCE [LARGE SCALE GENOMIC DNA]</scope>
    <source>
        <strain evidence="1 2">CCFEE 5792</strain>
    </source>
</reference>
<organism evidence="1 2">
    <name type="scientific">Exophiala bonariae</name>
    <dbReference type="NCBI Taxonomy" id="1690606"/>
    <lineage>
        <taxon>Eukaryota</taxon>
        <taxon>Fungi</taxon>
        <taxon>Dikarya</taxon>
        <taxon>Ascomycota</taxon>
        <taxon>Pezizomycotina</taxon>
        <taxon>Eurotiomycetes</taxon>
        <taxon>Chaetothyriomycetidae</taxon>
        <taxon>Chaetothyriales</taxon>
        <taxon>Herpotrichiellaceae</taxon>
        <taxon>Exophiala</taxon>
    </lineage>
</organism>
<dbReference type="AlphaFoldDB" id="A0AAV9NIF3"/>
<evidence type="ECO:0008006" key="3">
    <source>
        <dbReference type="Google" id="ProtNLM"/>
    </source>
</evidence>
<protein>
    <recommendedName>
        <fullName evidence="3">Transcription factor domain-containing protein</fullName>
    </recommendedName>
</protein>
<dbReference type="RefSeq" id="XP_064708089.1">
    <property type="nucleotide sequence ID" value="XM_064856189.1"/>
</dbReference>
<dbReference type="PANTHER" id="PTHR37540:SF5">
    <property type="entry name" value="TRANSCRIPTION FACTOR DOMAIN-CONTAINING PROTEIN"/>
    <property type="match status" value="1"/>
</dbReference>
<gene>
    <name evidence="1" type="ORF">LTR84_012672</name>
</gene>
<accession>A0AAV9NIF3</accession>
<evidence type="ECO:0000313" key="1">
    <source>
        <dbReference type="EMBL" id="KAK5056119.1"/>
    </source>
</evidence>